<reference evidence="1" key="1">
    <citation type="submission" date="2019-02" db="EMBL/GenBank/DDBJ databases">
        <authorList>
            <person name="Gruber-Vodicka R. H."/>
            <person name="Seah K. B. B."/>
        </authorList>
    </citation>
    <scope>NUCLEOTIDE SEQUENCE</scope>
    <source>
        <strain evidence="1">BECK_M6</strain>
    </source>
</reference>
<organism evidence="1">
    <name type="scientific">Candidatus Kentrum sp. LFY</name>
    <dbReference type="NCBI Taxonomy" id="2126342"/>
    <lineage>
        <taxon>Bacteria</taxon>
        <taxon>Pseudomonadati</taxon>
        <taxon>Pseudomonadota</taxon>
        <taxon>Gammaproteobacteria</taxon>
        <taxon>Candidatus Kentrum</taxon>
    </lineage>
</organism>
<dbReference type="EMBL" id="CAADFH010000035">
    <property type="protein sequence ID" value="VFJ93922.1"/>
    <property type="molecule type" value="Genomic_DNA"/>
</dbReference>
<name>A0A450UN04_9GAMM</name>
<protein>
    <submittedName>
        <fullName evidence="1">Uncharacterized protein</fullName>
    </submittedName>
</protein>
<gene>
    <name evidence="1" type="ORF">BECKLFY1418A_GA0070994_103520</name>
</gene>
<evidence type="ECO:0000313" key="1">
    <source>
        <dbReference type="EMBL" id="VFJ93922.1"/>
    </source>
</evidence>
<accession>A0A450UN04</accession>
<sequence length="316" mass="36136">MSKTVNPALHPEALYAKSQVYISKGLRAKRSGELDEYQLWASLALELLAKSSLSSSIHPALIADPQHYQSLFAACGHPLSPDIKTITAKTLFPRLTHVSKRFDTRVQKFCEQLSLRRNSELHSGESPFSGMKTEAWEKKYWHAIAVILEIQEKGLEQWLGAEDSKAPKQILENTDAAIKMAVQTRISHAREDFETAHKNIEKRAEYVQNNECTRVYSHRKEFDINIDSFELSDCPSCGAKGVLGGMFWEEEVCDEIDQDDPFVEYVDKIYLSEEFLCKVCGLHLLGFKEIEASPLPEEFHEFDERKREFEPDYGND</sequence>
<dbReference type="AlphaFoldDB" id="A0A450UN04"/>
<proteinExistence type="predicted"/>